<organism evidence="2 3">
    <name type="scientific">Scophthalmus maximus</name>
    <name type="common">Turbot</name>
    <name type="synonym">Psetta maxima</name>
    <dbReference type="NCBI Taxonomy" id="52904"/>
    <lineage>
        <taxon>Eukaryota</taxon>
        <taxon>Metazoa</taxon>
        <taxon>Chordata</taxon>
        <taxon>Craniata</taxon>
        <taxon>Vertebrata</taxon>
        <taxon>Euteleostomi</taxon>
        <taxon>Actinopterygii</taxon>
        <taxon>Neopterygii</taxon>
        <taxon>Teleostei</taxon>
        <taxon>Neoteleostei</taxon>
        <taxon>Acanthomorphata</taxon>
        <taxon>Carangaria</taxon>
        <taxon>Pleuronectiformes</taxon>
        <taxon>Pleuronectoidei</taxon>
        <taxon>Scophthalmidae</taxon>
        <taxon>Scophthalmus</taxon>
    </lineage>
</organism>
<evidence type="ECO:0000313" key="2">
    <source>
        <dbReference type="EMBL" id="KAF0024610.1"/>
    </source>
</evidence>
<gene>
    <name evidence="2" type="ORF">F2P81_023412</name>
</gene>
<dbReference type="Proteomes" id="UP000438429">
    <property type="component" value="Unassembled WGS sequence"/>
</dbReference>
<dbReference type="AlphaFoldDB" id="A0A6A4RZ41"/>
<protein>
    <submittedName>
        <fullName evidence="2">Uncharacterized protein</fullName>
    </submittedName>
</protein>
<dbReference type="EMBL" id="VEVO01000021">
    <property type="protein sequence ID" value="KAF0024610.1"/>
    <property type="molecule type" value="Genomic_DNA"/>
</dbReference>
<feature type="region of interest" description="Disordered" evidence="1">
    <location>
        <begin position="150"/>
        <end position="197"/>
    </location>
</feature>
<comment type="caution">
    <text evidence="2">The sequence shown here is derived from an EMBL/GenBank/DDBJ whole genome shotgun (WGS) entry which is preliminary data.</text>
</comment>
<sequence>MISDTPVTAFNAGWSAPKKRMIHLCRIQTPPATSLQEEWGLDDGGAWGYAFNYASKELCLYQLEKDEKLGALSVKAMLTATDWSVLTTVGINHFKSEFIVQTEEKEGEEDKQSSGKGIVCSNVWEVKRLTDTTPASTTLSDEEHDGGDIVCDCGHGPHCGPNQEPFPDSPLRNRESASSEAGSSSSSSSSDNSFKKL</sequence>
<accession>A0A6A4RZ41</accession>
<reference evidence="2 3" key="1">
    <citation type="submission" date="2019-06" db="EMBL/GenBank/DDBJ databases">
        <title>Draft genomes of female and male turbot (Scophthalmus maximus).</title>
        <authorList>
            <person name="Xu H."/>
            <person name="Xu X.-W."/>
            <person name="Shao C."/>
            <person name="Chen S."/>
        </authorList>
    </citation>
    <scope>NUCLEOTIDE SEQUENCE [LARGE SCALE GENOMIC DNA]</scope>
    <source>
        <strain evidence="2">Ysfricsl-2016a</strain>
        <tissue evidence="2">Blood</tissue>
    </source>
</reference>
<evidence type="ECO:0000313" key="3">
    <source>
        <dbReference type="Proteomes" id="UP000438429"/>
    </source>
</evidence>
<feature type="compositionally biased region" description="Low complexity" evidence="1">
    <location>
        <begin position="178"/>
        <end position="190"/>
    </location>
</feature>
<evidence type="ECO:0000256" key="1">
    <source>
        <dbReference type="SAM" id="MobiDB-lite"/>
    </source>
</evidence>
<proteinExistence type="predicted"/>
<name>A0A6A4RZ41_SCOMX</name>